<dbReference type="SMART" id="SM00530">
    <property type="entry name" value="HTH_XRE"/>
    <property type="match status" value="1"/>
</dbReference>
<dbReference type="InterPro" id="IPR010982">
    <property type="entry name" value="Lambda_DNA-bd_dom_sf"/>
</dbReference>
<gene>
    <name evidence="2" type="ORF">IKC_05122</name>
</gene>
<dbReference type="Pfam" id="PF01381">
    <property type="entry name" value="HTH_3"/>
    <property type="match status" value="1"/>
</dbReference>
<dbReference type="GO" id="GO:0003677">
    <property type="term" value="F:DNA binding"/>
    <property type="evidence" value="ECO:0007669"/>
    <property type="project" value="InterPro"/>
</dbReference>
<name>A0A9W5RAV5_BACCE</name>
<dbReference type="RefSeq" id="WP_016121846.1">
    <property type="nucleotide sequence ID" value="NZ_KB976822.1"/>
</dbReference>
<dbReference type="EMBL" id="AHFK01000022">
    <property type="protein sequence ID" value="EOQ18621.1"/>
    <property type="molecule type" value="Genomic_DNA"/>
</dbReference>
<reference evidence="2 3" key="1">
    <citation type="submission" date="2012-12" db="EMBL/GenBank/DDBJ databases">
        <title>The Genome Sequence of Bacillus cereus VD184.</title>
        <authorList>
            <consortium name="The Broad Institute Genome Sequencing Platform"/>
            <consortium name="The Broad Institute Genome Sequencing Center for Infectious Disease"/>
            <person name="Feldgarden M."/>
            <person name="Van der Auwera G.A."/>
            <person name="Mahillon J."/>
            <person name="Duprez V."/>
            <person name="Timmery S."/>
            <person name="Mattelet C."/>
            <person name="Dierick K."/>
            <person name="Sun M."/>
            <person name="Yu Z."/>
            <person name="Zhu L."/>
            <person name="Hu X."/>
            <person name="Shank E.B."/>
            <person name="Swiecicka I."/>
            <person name="Hansen B.M."/>
            <person name="Andrup L."/>
            <person name="Walker B."/>
            <person name="Young S.K."/>
            <person name="Zeng Q."/>
            <person name="Gargeya S."/>
            <person name="Fitzgerald M."/>
            <person name="Haas B."/>
            <person name="Abouelleil A."/>
            <person name="Alvarado L."/>
            <person name="Arachchi H.M."/>
            <person name="Berlin A.M."/>
            <person name="Chapman S.B."/>
            <person name="Dewar J."/>
            <person name="Goldberg J."/>
            <person name="Griggs A."/>
            <person name="Gujja S."/>
            <person name="Hansen M."/>
            <person name="Howarth C."/>
            <person name="Imamovic A."/>
            <person name="Larimer J."/>
            <person name="McCowan C."/>
            <person name="Murphy C."/>
            <person name="Neiman D."/>
            <person name="Pearson M."/>
            <person name="Priest M."/>
            <person name="Roberts A."/>
            <person name="Saif S."/>
            <person name="Shea T."/>
            <person name="Sisk P."/>
            <person name="Sykes S."/>
            <person name="Wortman J."/>
            <person name="Nusbaum C."/>
            <person name="Birren B."/>
        </authorList>
    </citation>
    <scope>NUCLEOTIDE SEQUENCE [LARGE SCALE GENOMIC DNA]</scope>
    <source>
        <strain evidence="2 3">VD184</strain>
    </source>
</reference>
<proteinExistence type="predicted"/>
<dbReference type="SUPFAM" id="SSF47413">
    <property type="entry name" value="lambda repressor-like DNA-binding domains"/>
    <property type="match status" value="1"/>
</dbReference>
<evidence type="ECO:0000313" key="2">
    <source>
        <dbReference type="EMBL" id="EOQ18621.1"/>
    </source>
</evidence>
<dbReference type="PROSITE" id="PS50943">
    <property type="entry name" value="HTH_CROC1"/>
    <property type="match status" value="1"/>
</dbReference>
<dbReference type="InterPro" id="IPR001387">
    <property type="entry name" value="Cro/C1-type_HTH"/>
</dbReference>
<accession>A0A9W5RAV5</accession>
<comment type="caution">
    <text evidence="2">The sequence shown here is derived from an EMBL/GenBank/DDBJ whole genome shotgun (WGS) entry which is preliminary data.</text>
</comment>
<evidence type="ECO:0000313" key="3">
    <source>
        <dbReference type="Proteomes" id="UP000014028"/>
    </source>
</evidence>
<dbReference type="CDD" id="cd00093">
    <property type="entry name" value="HTH_XRE"/>
    <property type="match status" value="1"/>
</dbReference>
<sequence>MTINDRIKEIRKDLGLTMESFGNRIEMSKSNLSRIEKNQRTTTDRTIKLICSEFNVNEDWLRNGEGEKFKTISDDEELMGIVMDACMNEREEVKKAMKDIAKLNEEQLDILLKFIEMIKKAPQ</sequence>
<dbReference type="AlphaFoldDB" id="A0A9W5RAV5"/>
<evidence type="ECO:0000259" key="1">
    <source>
        <dbReference type="PROSITE" id="PS50943"/>
    </source>
</evidence>
<dbReference type="Proteomes" id="UP000014028">
    <property type="component" value="Unassembled WGS sequence"/>
</dbReference>
<protein>
    <recommendedName>
        <fullName evidence="1">HTH cro/C1-type domain-containing protein</fullName>
    </recommendedName>
</protein>
<feature type="domain" description="HTH cro/C1-type" evidence="1">
    <location>
        <begin position="7"/>
        <end position="61"/>
    </location>
</feature>
<dbReference type="Gene3D" id="1.10.260.40">
    <property type="entry name" value="lambda repressor-like DNA-binding domains"/>
    <property type="match status" value="1"/>
</dbReference>
<organism evidence="2 3">
    <name type="scientific">Bacillus cereus VD184</name>
    <dbReference type="NCBI Taxonomy" id="1053242"/>
    <lineage>
        <taxon>Bacteria</taxon>
        <taxon>Bacillati</taxon>
        <taxon>Bacillota</taxon>
        <taxon>Bacilli</taxon>
        <taxon>Bacillales</taxon>
        <taxon>Bacillaceae</taxon>
        <taxon>Bacillus</taxon>
        <taxon>Bacillus cereus group</taxon>
    </lineage>
</organism>